<dbReference type="Gene3D" id="3.30.1380.10">
    <property type="match status" value="1"/>
</dbReference>
<dbReference type="AlphaFoldDB" id="A0A2G5P536"/>
<feature type="domain" description="Peptidase M15C" evidence="2">
    <location>
        <begin position="133"/>
        <end position="213"/>
    </location>
</feature>
<dbReference type="Pfam" id="PF13539">
    <property type="entry name" value="Peptidase_M15_4"/>
    <property type="match status" value="1"/>
</dbReference>
<dbReference type="InterPro" id="IPR039561">
    <property type="entry name" value="Peptidase_M15C"/>
</dbReference>
<evidence type="ECO:0000313" key="3">
    <source>
        <dbReference type="EMBL" id="PIB73405.1"/>
    </source>
</evidence>
<evidence type="ECO:0000256" key="1">
    <source>
        <dbReference type="SAM" id="SignalP"/>
    </source>
</evidence>
<proteinExistence type="predicted"/>
<reference evidence="3 4" key="1">
    <citation type="journal article" date="2017" name="Infect. Genet. Evol.">
        <title>The new phylogeny of the genus Mycobacterium: The old and the news.</title>
        <authorList>
            <person name="Tortoli E."/>
            <person name="Fedrizzi T."/>
            <person name="Meehan C.J."/>
            <person name="Trovato A."/>
            <person name="Grottola A."/>
            <person name="Giacobazzi E."/>
            <person name="Serpini G.F."/>
            <person name="Tagliazucchi S."/>
            <person name="Fabio A."/>
            <person name="Bettua C."/>
            <person name="Bertorelli R."/>
            <person name="Frascaro F."/>
            <person name="De Sanctis V."/>
            <person name="Pecorari M."/>
            <person name="Jousson O."/>
            <person name="Segata N."/>
            <person name="Cirillo D.M."/>
        </authorList>
    </citation>
    <scope>NUCLEOTIDE SEQUENCE [LARGE SCALE GENOMIC DNA]</scope>
    <source>
        <strain evidence="3 4">CIP1034565</strain>
    </source>
</reference>
<evidence type="ECO:0000313" key="4">
    <source>
        <dbReference type="Proteomes" id="UP000230551"/>
    </source>
</evidence>
<dbReference type="GO" id="GO:0008233">
    <property type="term" value="F:peptidase activity"/>
    <property type="evidence" value="ECO:0007669"/>
    <property type="project" value="InterPro"/>
</dbReference>
<gene>
    <name evidence="3" type="ORF">CQY22_017030</name>
</gene>
<dbReference type="RefSeq" id="WP_090593288.1">
    <property type="nucleotide sequence ID" value="NZ_CP104302.1"/>
</dbReference>
<dbReference type="SUPFAM" id="SSF55166">
    <property type="entry name" value="Hedgehog/DD-peptidase"/>
    <property type="match status" value="1"/>
</dbReference>
<dbReference type="EMBL" id="PDCN02000031">
    <property type="protein sequence ID" value="PIB73405.1"/>
    <property type="molecule type" value="Genomic_DNA"/>
</dbReference>
<dbReference type="STRING" id="85968.GCA_900073015_03654"/>
<dbReference type="OrthoDB" id="9799970at2"/>
<name>A0A2G5P536_9MYCO</name>
<dbReference type="InterPro" id="IPR009045">
    <property type="entry name" value="Zn_M74/Hedgehog-like"/>
</dbReference>
<comment type="caution">
    <text evidence="3">The sequence shown here is derived from an EMBL/GenBank/DDBJ whole genome shotgun (WGS) entry which is preliminary data.</text>
</comment>
<feature type="signal peptide" evidence="1">
    <location>
        <begin position="1"/>
        <end position="24"/>
    </location>
</feature>
<evidence type="ECO:0000259" key="2">
    <source>
        <dbReference type="Pfam" id="PF13539"/>
    </source>
</evidence>
<keyword evidence="1" id="KW-0732">Signal</keyword>
<accession>A0A2G5P536</accession>
<organism evidence="3 4">
    <name type="scientific">Mycolicibacterium brumae</name>
    <dbReference type="NCBI Taxonomy" id="85968"/>
    <lineage>
        <taxon>Bacteria</taxon>
        <taxon>Bacillati</taxon>
        <taxon>Actinomycetota</taxon>
        <taxon>Actinomycetes</taxon>
        <taxon>Mycobacteriales</taxon>
        <taxon>Mycobacteriaceae</taxon>
        <taxon>Mycolicibacterium</taxon>
    </lineage>
</organism>
<dbReference type="Proteomes" id="UP000230551">
    <property type="component" value="Unassembled WGS sequence"/>
</dbReference>
<feature type="chain" id="PRO_5013761225" evidence="1">
    <location>
        <begin position="25"/>
        <end position="216"/>
    </location>
</feature>
<keyword evidence="4" id="KW-1185">Reference proteome</keyword>
<protein>
    <submittedName>
        <fullName evidence="3">Peptidase M15</fullName>
    </submittedName>
</protein>
<sequence length="216" mass="23187">MRRAKLIASLAVVVAAAAGPQAHAAPEDTPAPAISPVTAADLGASWRAGCPLAPSGLRLVEVDYLGFDGQSHRGALIVKTELAQQVQEIFAELEAIRFPIEKIRPAAEYAGAEDELSMRDNNTSAFNCRGIPGSSSWSEHAYGRAIDINPLLNPYISASGAMEPATAGPYLDRTLDEAGMLRDGHPAVEVFTDRGWTWGGNWRDPKDYQHFEYPAG</sequence>